<feature type="compositionally biased region" description="Basic and acidic residues" evidence="8">
    <location>
        <begin position="20"/>
        <end position="30"/>
    </location>
</feature>
<evidence type="ECO:0000256" key="3">
    <source>
        <dbReference type="ARBA" id="ARBA00022692"/>
    </source>
</evidence>
<keyword evidence="5 7" id="KW-1133">Transmembrane helix</keyword>
<dbReference type="Gene3D" id="2.60.40.1660">
    <property type="entry name" value="Na, k-atpase alpha subunit"/>
    <property type="match status" value="1"/>
</dbReference>
<dbReference type="Proteomes" id="UP001318040">
    <property type="component" value="Chromosome 64"/>
</dbReference>
<dbReference type="AlphaFoldDB" id="A0AAJ7UEG7"/>
<dbReference type="RefSeq" id="XP_032833730.1">
    <property type="nucleotide sequence ID" value="XM_032977839.1"/>
</dbReference>
<keyword evidence="7" id="KW-0406">Ion transport</keyword>
<dbReference type="KEGG" id="pmrn:116956314"/>
<dbReference type="GO" id="GO:0036376">
    <property type="term" value="P:sodium ion export across plasma membrane"/>
    <property type="evidence" value="ECO:0007669"/>
    <property type="project" value="TreeGrafter"/>
</dbReference>
<dbReference type="GO" id="GO:0006883">
    <property type="term" value="P:intracellular sodium ion homeostasis"/>
    <property type="evidence" value="ECO:0007669"/>
    <property type="project" value="TreeGrafter"/>
</dbReference>
<evidence type="ECO:0000256" key="7">
    <source>
        <dbReference type="RuleBase" id="RU362099"/>
    </source>
</evidence>
<protein>
    <recommendedName>
        <fullName evidence="7">Sodium/potassium-transporting ATPase subunit beta</fullName>
    </recommendedName>
</protein>
<dbReference type="GO" id="GO:0005890">
    <property type="term" value="C:sodium:potassium-exchanging ATPase complex"/>
    <property type="evidence" value="ECO:0007669"/>
    <property type="project" value="InterPro"/>
</dbReference>
<dbReference type="GeneID" id="116956314"/>
<evidence type="ECO:0000313" key="9">
    <source>
        <dbReference type="Proteomes" id="UP001318040"/>
    </source>
</evidence>
<evidence type="ECO:0000256" key="5">
    <source>
        <dbReference type="ARBA" id="ARBA00022989"/>
    </source>
</evidence>
<dbReference type="InterPro" id="IPR038702">
    <property type="entry name" value="Na/K_ATPase_sub_beta_sf"/>
</dbReference>
<name>A0AAJ7UEG7_PETMA</name>
<dbReference type="GO" id="GO:1990573">
    <property type="term" value="P:potassium ion import across plasma membrane"/>
    <property type="evidence" value="ECO:0007669"/>
    <property type="project" value="TreeGrafter"/>
</dbReference>
<dbReference type="GO" id="GO:0030007">
    <property type="term" value="P:intracellular potassium ion homeostasis"/>
    <property type="evidence" value="ECO:0007669"/>
    <property type="project" value="TreeGrafter"/>
</dbReference>
<evidence type="ECO:0000256" key="6">
    <source>
        <dbReference type="ARBA" id="ARBA00023136"/>
    </source>
</evidence>
<dbReference type="NCBIfam" id="TIGR01107">
    <property type="entry name" value="Na_K_ATPase_bet"/>
    <property type="match status" value="1"/>
</dbReference>
<feature type="compositionally biased region" description="Low complexity" evidence="8">
    <location>
        <begin position="1"/>
        <end position="12"/>
    </location>
</feature>
<comment type="subcellular location">
    <subcellularLocation>
        <location evidence="1">Membrane</location>
        <topology evidence="1">Single-pass type II membrane protein</topology>
    </subcellularLocation>
</comment>
<evidence type="ECO:0000256" key="4">
    <source>
        <dbReference type="ARBA" id="ARBA00022968"/>
    </source>
</evidence>
<feature type="transmembrane region" description="Helical" evidence="7">
    <location>
        <begin position="84"/>
        <end position="105"/>
    </location>
</feature>
<comment type="function">
    <text evidence="7">This is the non-catalytic component of the active enzyme, which catalyzes the hydrolysis of ATP coupled with the exchange of Na(+) and K(+) ions across the plasma membrane.</text>
</comment>
<comment type="similarity">
    <text evidence="2 7">Belongs to the X(+)/potassium ATPases subunit beta family.</text>
</comment>
<keyword evidence="9" id="KW-1185">Reference proteome</keyword>
<dbReference type="InterPro" id="IPR000402">
    <property type="entry name" value="Na/K_ATPase_sub_beta"/>
</dbReference>
<evidence type="ECO:0000256" key="1">
    <source>
        <dbReference type="ARBA" id="ARBA00004606"/>
    </source>
</evidence>
<gene>
    <name evidence="10" type="primary">LOC116956314</name>
</gene>
<evidence type="ECO:0000313" key="10">
    <source>
        <dbReference type="RefSeq" id="XP_032833730.1"/>
    </source>
</evidence>
<reference evidence="10" key="1">
    <citation type="submission" date="2025-08" db="UniProtKB">
        <authorList>
            <consortium name="RefSeq"/>
        </authorList>
    </citation>
    <scope>IDENTIFICATION</scope>
    <source>
        <tissue evidence="10">Sperm</tissue>
    </source>
</reference>
<keyword evidence="6 7" id="KW-0472">Membrane</keyword>
<keyword evidence="7" id="KW-0813">Transport</keyword>
<organism evidence="9 10">
    <name type="scientific">Petromyzon marinus</name>
    <name type="common">Sea lamprey</name>
    <dbReference type="NCBI Taxonomy" id="7757"/>
    <lineage>
        <taxon>Eukaryota</taxon>
        <taxon>Metazoa</taxon>
        <taxon>Chordata</taxon>
        <taxon>Craniata</taxon>
        <taxon>Vertebrata</taxon>
        <taxon>Cyclostomata</taxon>
        <taxon>Hyperoartia</taxon>
        <taxon>Petromyzontiformes</taxon>
        <taxon>Petromyzontidae</taxon>
        <taxon>Petromyzon</taxon>
    </lineage>
</organism>
<proteinExistence type="inferred from homology"/>
<keyword evidence="3 7" id="KW-0812">Transmembrane</keyword>
<feature type="region of interest" description="Disordered" evidence="8">
    <location>
        <begin position="1"/>
        <end position="50"/>
    </location>
</feature>
<feature type="compositionally biased region" description="Acidic residues" evidence="8">
    <location>
        <begin position="31"/>
        <end position="45"/>
    </location>
</feature>
<dbReference type="PANTHER" id="PTHR11523:SF28">
    <property type="entry name" value="NA_K-ATPASE BETA SUBUNIT ISOFORM 4-RELATED"/>
    <property type="match status" value="1"/>
</dbReference>
<evidence type="ECO:0000256" key="8">
    <source>
        <dbReference type="SAM" id="MobiDB-lite"/>
    </source>
</evidence>
<accession>A0AAJ7UEG7</accession>
<dbReference type="PANTHER" id="PTHR11523">
    <property type="entry name" value="SODIUM/POTASSIUM-DEPENDENT ATPASE BETA SUBUNIT"/>
    <property type="match status" value="1"/>
</dbReference>
<evidence type="ECO:0000256" key="2">
    <source>
        <dbReference type="ARBA" id="ARBA00005876"/>
    </source>
</evidence>
<keyword evidence="4" id="KW-0735">Signal-anchor</keyword>
<dbReference type="Pfam" id="PF00287">
    <property type="entry name" value="Na_K-ATPase"/>
    <property type="match status" value="1"/>
</dbReference>
<sequence length="327" mass="37161">MSTTNNAAAAATPQSLKHTNAHDATRRQNGEEEDEEEEQDDEEEMEPVKRTWGDRLKGLRHFFYNPHTGEVVGRTPKSWGQICLFYFLYFSFLGALFAFTMWALVMTLSYELPKYQDRVSSPGLMIRPRAPLFEINFMSNSPKSFEPYVNSINELLSSYQNTSENFCDAGLYRDEQAGAGQPGRVPLMCPFSRKDLGLCSGLEDPMYGFTSGTPCVLLKMNRIIGFKPGNHTNPVKVTCDGKKEEQQHLLGDIEFFPNDIFDPMYFPYYGKVLDGMYTQPLVAARFLNLTHDTPVTIECRLEGNGIVNKHERDRFLGRIAFTFTVSS</sequence>
<dbReference type="GO" id="GO:0001671">
    <property type="term" value="F:ATPase activator activity"/>
    <property type="evidence" value="ECO:0007669"/>
    <property type="project" value="TreeGrafter"/>
</dbReference>